<sequence length="256" mass="28115">MHRIKKVLFGLIILGSCATAQAEETLVRIATEGAFPPYSFVNPDGSLGGFDVDIANALCAEMKAKCELVKQDWDGMIPGLLAKKYDAIVSSMNITPERQQKVAFSDKYEGGYSMLFGGKHLTDGRPTALQGKVIAVQKGTVQESFAKDYYEKAGISLRRYPDIATAKMDLTAGRVDAVLMDVGNIYEAKKDEGLSDYYAFGEQIKDPAYFGTGAGIAVRKDDPILLGRINQALANILANGTYKEINDKYFQYNQYE</sequence>
<evidence type="ECO:0000256" key="1">
    <source>
        <dbReference type="ARBA" id="ARBA00004196"/>
    </source>
</evidence>
<protein>
    <submittedName>
        <fullName evidence="8">ABC transporter substrate-binding protein</fullName>
    </submittedName>
</protein>
<evidence type="ECO:0000256" key="4">
    <source>
        <dbReference type="RuleBase" id="RU003744"/>
    </source>
</evidence>
<feature type="signal peptide" evidence="5">
    <location>
        <begin position="1"/>
        <end position="22"/>
    </location>
</feature>
<dbReference type="Proteomes" id="UP000515680">
    <property type="component" value="Chromosome"/>
</dbReference>
<evidence type="ECO:0000259" key="7">
    <source>
        <dbReference type="SMART" id="SM00079"/>
    </source>
</evidence>
<dbReference type="SMART" id="SM00062">
    <property type="entry name" value="PBPb"/>
    <property type="match status" value="1"/>
</dbReference>
<evidence type="ECO:0000313" key="8">
    <source>
        <dbReference type="EMBL" id="BBT42271.1"/>
    </source>
</evidence>
<dbReference type="SMART" id="SM00079">
    <property type="entry name" value="PBPe"/>
    <property type="match status" value="1"/>
</dbReference>
<dbReference type="GO" id="GO:0030313">
    <property type="term" value="C:cell envelope"/>
    <property type="evidence" value="ECO:0007669"/>
    <property type="project" value="UniProtKB-SubCell"/>
</dbReference>
<dbReference type="PROSITE" id="PS01039">
    <property type="entry name" value="SBP_BACTERIAL_3"/>
    <property type="match status" value="1"/>
</dbReference>
<gene>
    <name evidence="8" type="ORF">WP8W18C01_46120</name>
</gene>
<keyword evidence="3 5" id="KW-0732">Signal</keyword>
<dbReference type="AlphaFoldDB" id="A0A6S5TFT3"/>
<dbReference type="EMBL" id="AP022227">
    <property type="protein sequence ID" value="BBT42271.1"/>
    <property type="molecule type" value="Genomic_DNA"/>
</dbReference>
<evidence type="ECO:0000256" key="3">
    <source>
        <dbReference type="ARBA" id="ARBA00022729"/>
    </source>
</evidence>
<dbReference type="Gene3D" id="3.40.190.10">
    <property type="entry name" value="Periplasmic binding protein-like II"/>
    <property type="match status" value="2"/>
</dbReference>
<dbReference type="InterPro" id="IPR018313">
    <property type="entry name" value="SBP_3_CS"/>
</dbReference>
<comment type="subcellular location">
    <subcellularLocation>
        <location evidence="1">Cell envelope</location>
    </subcellularLocation>
</comment>
<feature type="domain" description="Ionotropic glutamate receptor C-terminal" evidence="7">
    <location>
        <begin position="26"/>
        <end position="252"/>
    </location>
</feature>
<dbReference type="RefSeq" id="WP_104834474.1">
    <property type="nucleotide sequence ID" value="NZ_AP022227.1"/>
</dbReference>
<evidence type="ECO:0000256" key="2">
    <source>
        <dbReference type="ARBA" id="ARBA00010333"/>
    </source>
</evidence>
<evidence type="ECO:0000256" key="5">
    <source>
        <dbReference type="SAM" id="SignalP"/>
    </source>
</evidence>
<dbReference type="Pfam" id="PF00497">
    <property type="entry name" value="SBP_bac_3"/>
    <property type="match status" value="1"/>
</dbReference>
<reference evidence="8 9" key="1">
    <citation type="submission" date="2019-12" db="EMBL/GenBank/DDBJ databases">
        <title>complete genome sequences of Pseudomonas putida str. WP8-W18-CRE-01 isolated from wastewater treatment plant effluent.</title>
        <authorList>
            <person name="Sekizuka T."/>
            <person name="Itokawa K."/>
            <person name="Yatsu K."/>
            <person name="Inamine Y."/>
            <person name="Kuroda M."/>
        </authorList>
    </citation>
    <scope>NUCLEOTIDE SEQUENCE [LARGE SCALE GENOMIC DNA]</scope>
    <source>
        <strain evidence="8 9">WP8-W18-CRE-01</strain>
    </source>
</reference>
<evidence type="ECO:0000313" key="9">
    <source>
        <dbReference type="Proteomes" id="UP000515680"/>
    </source>
</evidence>
<name>A0A6S5TFT3_PSEPU</name>
<dbReference type="InterPro" id="IPR001320">
    <property type="entry name" value="Iontro_rcpt_C"/>
</dbReference>
<dbReference type="GO" id="GO:0015276">
    <property type="term" value="F:ligand-gated monoatomic ion channel activity"/>
    <property type="evidence" value="ECO:0007669"/>
    <property type="project" value="InterPro"/>
</dbReference>
<comment type="similarity">
    <text evidence="2 4">Belongs to the bacterial solute-binding protein 3 family.</text>
</comment>
<organism evidence="8 9">
    <name type="scientific">Pseudomonas putida</name>
    <name type="common">Arthrobacter siderocapsulatus</name>
    <dbReference type="NCBI Taxonomy" id="303"/>
    <lineage>
        <taxon>Bacteria</taxon>
        <taxon>Pseudomonadati</taxon>
        <taxon>Pseudomonadota</taxon>
        <taxon>Gammaproteobacteria</taxon>
        <taxon>Pseudomonadales</taxon>
        <taxon>Pseudomonadaceae</taxon>
        <taxon>Pseudomonas</taxon>
    </lineage>
</organism>
<feature type="domain" description="Solute-binding protein family 3/N-terminal" evidence="6">
    <location>
        <begin position="26"/>
        <end position="253"/>
    </location>
</feature>
<dbReference type="PANTHER" id="PTHR35936:SF17">
    <property type="entry name" value="ARGININE-BINDING EXTRACELLULAR PROTEIN ARTP"/>
    <property type="match status" value="1"/>
</dbReference>
<accession>A0A6S5TFT3</accession>
<dbReference type="InterPro" id="IPR001638">
    <property type="entry name" value="Solute-binding_3/MltF_N"/>
</dbReference>
<dbReference type="PROSITE" id="PS51257">
    <property type="entry name" value="PROKAR_LIPOPROTEIN"/>
    <property type="match status" value="1"/>
</dbReference>
<dbReference type="SUPFAM" id="SSF53850">
    <property type="entry name" value="Periplasmic binding protein-like II"/>
    <property type="match status" value="1"/>
</dbReference>
<evidence type="ECO:0000259" key="6">
    <source>
        <dbReference type="SMART" id="SM00062"/>
    </source>
</evidence>
<proteinExistence type="inferred from homology"/>
<dbReference type="GO" id="GO:0016020">
    <property type="term" value="C:membrane"/>
    <property type="evidence" value="ECO:0007669"/>
    <property type="project" value="InterPro"/>
</dbReference>
<dbReference type="PANTHER" id="PTHR35936">
    <property type="entry name" value="MEMBRANE-BOUND LYTIC MUREIN TRANSGLYCOSYLASE F"/>
    <property type="match status" value="1"/>
</dbReference>
<feature type="chain" id="PRO_5028178449" evidence="5">
    <location>
        <begin position="23"/>
        <end position="256"/>
    </location>
</feature>